<comment type="caution">
    <text evidence="3">The sequence shown here is derived from an EMBL/GenBank/DDBJ whole genome shotgun (WGS) entry which is preliminary data.</text>
</comment>
<dbReference type="InterPro" id="IPR007021">
    <property type="entry name" value="DUF659"/>
</dbReference>
<dbReference type="PANTHER" id="PTHR32166:SF81">
    <property type="entry name" value="OS06G0658400 PROTEIN"/>
    <property type="match status" value="1"/>
</dbReference>
<feature type="domain" description="DUF659" evidence="1">
    <location>
        <begin position="180"/>
        <end position="318"/>
    </location>
</feature>
<reference evidence="3 4" key="1">
    <citation type="journal article" date="2022" name="Nat. Plants">
        <title>Genomes of leafy and leafless Platanthera orchids illuminate the evolution of mycoheterotrophy.</title>
        <authorList>
            <person name="Li M.H."/>
            <person name="Liu K.W."/>
            <person name="Li Z."/>
            <person name="Lu H.C."/>
            <person name="Ye Q.L."/>
            <person name="Zhang D."/>
            <person name="Wang J.Y."/>
            <person name="Li Y.F."/>
            <person name="Zhong Z.M."/>
            <person name="Liu X."/>
            <person name="Yu X."/>
            <person name="Liu D.K."/>
            <person name="Tu X.D."/>
            <person name="Liu B."/>
            <person name="Hao Y."/>
            <person name="Liao X.Y."/>
            <person name="Jiang Y.T."/>
            <person name="Sun W.H."/>
            <person name="Chen J."/>
            <person name="Chen Y.Q."/>
            <person name="Ai Y."/>
            <person name="Zhai J.W."/>
            <person name="Wu S.S."/>
            <person name="Zhou Z."/>
            <person name="Hsiao Y.Y."/>
            <person name="Wu W.L."/>
            <person name="Chen Y.Y."/>
            <person name="Lin Y.F."/>
            <person name="Hsu J.L."/>
            <person name="Li C.Y."/>
            <person name="Wang Z.W."/>
            <person name="Zhao X."/>
            <person name="Zhong W.Y."/>
            <person name="Ma X.K."/>
            <person name="Ma L."/>
            <person name="Huang J."/>
            <person name="Chen G.Z."/>
            <person name="Huang M.Z."/>
            <person name="Huang L."/>
            <person name="Peng D.H."/>
            <person name="Luo Y.B."/>
            <person name="Zou S.Q."/>
            <person name="Chen S.P."/>
            <person name="Lan S."/>
            <person name="Tsai W.C."/>
            <person name="Van de Peer Y."/>
            <person name="Liu Z.J."/>
        </authorList>
    </citation>
    <scope>NUCLEOTIDE SEQUENCE [LARGE SCALE GENOMIC DNA]</scope>
    <source>
        <strain evidence="3">Lor287</strain>
    </source>
</reference>
<dbReference type="PANTHER" id="PTHR32166">
    <property type="entry name" value="OSJNBA0013A04.12 PROTEIN"/>
    <property type="match status" value="1"/>
</dbReference>
<sequence length="503" mass="56522">MSSSTSSSMGSTNLEEDDLFPLWKHVTLTLKKGGREGNAKWKCNYCNMDFQGSYVRVKAHLLLIKNEGIRVCFVVSSKVDILSELRKTHEQAENRKKLSKTKIVPLPPSPFNTSTRSIIESTGDFRLQKAMNIGARETLNSMIARMFYSAGLPFHLARNPYFVDAFRYVAESNIAGYVPPGYNLLRTTLLQKEKANIERLLDPIKKSWNEKGLSICADGWSDAQRRPLINLMGASDGGALFIRAVNCEGEYKDKTFIAKLLGEVIHEVGHEKVVQVITDNAATCVAAGSIIEGIFPKIFWTPCVVHTLNLALKNICAAPPHMDEEISAMRIKCFKKYFPNQDERRLVNTEYAKFSGCLEHFGDADSLIDRSAMEPIVWWLAHGASTPMLQSLALKLLSQPCSSSCCERNWSTYSFIHSMRRNKMTPQRCEDLVFVHSNIHLLSSRTPLYTKGDTKLWAISGDAFDSMEGVGILEVANLSLDEPEMEAILFNDEENDDLENQEL</sequence>
<protein>
    <recommendedName>
        <fullName evidence="5">BED-type domain-containing protein</fullName>
    </recommendedName>
</protein>
<dbReference type="Pfam" id="PF05699">
    <property type="entry name" value="Dimer_Tnp_hAT"/>
    <property type="match status" value="1"/>
</dbReference>
<evidence type="ECO:0000259" key="2">
    <source>
        <dbReference type="Pfam" id="PF05699"/>
    </source>
</evidence>
<dbReference type="EMBL" id="JBBWWQ010000001">
    <property type="protein sequence ID" value="KAK8957247.1"/>
    <property type="molecule type" value="Genomic_DNA"/>
</dbReference>
<keyword evidence="4" id="KW-1185">Reference proteome</keyword>
<dbReference type="InterPro" id="IPR012337">
    <property type="entry name" value="RNaseH-like_sf"/>
</dbReference>
<dbReference type="InterPro" id="IPR008906">
    <property type="entry name" value="HATC_C_dom"/>
</dbReference>
<accession>A0AAP0C2N7</accession>
<dbReference type="Pfam" id="PF04937">
    <property type="entry name" value="DUF659"/>
    <property type="match status" value="1"/>
</dbReference>
<organism evidence="3 4">
    <name type="scientific">Platanthera zijinensis</name>
    <dbReference type="NCBI Taxonomy" id="2320716"/>
    <lineage>
        <taxon>Eukaryota</taxon>
        <taxon>Viridiplantae</taxon>
        <taxon>Streptophyta</taxon>
        <taxon>Embryophyta</taxon>
        <taxon>Tracheophyta</taxon>
        <taxon>Spermatophyta</taxon>
        <taxon>Magnoliopsida</taxon>
        <taxon>Liliopsida</taxon>
        <taxon>Asparagales</taxon>
        <taxon>Orchidaceae</taxon>
        <taxon>Orchidoideae</taxon>
        <taxon>Orchideae</taxon>
        <taxon>Orchidinae</taxon>
        <taxon>Platanthera</taxon>
    </lineage>
</organism>
<feature type="domain" description="HAT C-terminal dimerisation" evidence="2">
    <location>
        <begin position="358"/>
        <end position="439"/>
    </location>
</feature>
<evidence type="ECO:0000313" key="4">
    <source>
        <dbReference type="Proteomes" id="UP001418222"/>
    </source>
</evidence>
<dbReference type="SUPFAM" id="SSF53098">
    <property type="entry name" value="Ribonuclease H-like"/>
    <property type="match status" value="1"/>
</dbReference>
<dbReference type="AlphaFoldDB" id="A0AAP0C2N7"/>
<gene>
    <name evidence="3" type="ORF">KSP39_PZI001274</name>
</gene>
<evidence type="ECO:0000313" key="3">
    <source>
        <dbReference type="EMBL" id="KAK8957247.1"/>
    </source>
</evidence>
<evidence type="ECO:0008006" key="5">
    <source>
        <dbReference type="Google" id="ProtNLM"/>
    </source>
</evidence>
<evidence type="ECO:0000259" key="1">
    <source>
        <dbReference type="Pfam" id="PF04937"/>
    </source>
</evidence>
<proteinExistence type="predicted"/>
<dbReference type="GO" id="GO:0046983">
    <property type="term" value="F:protein dimerization activity"/>
    <property type="evidence" value="ECO:0007669"/>
    <property type="project" value="InterPro"/>
</dbReference>
<dbReference type="Proteomes" id="UP001418222">
    <property type="component" value="Unassembled WGS sequence"/>
</dbReference>
<name>A0AAP0C2N7_9ASPA</name>